<proteinExistence type="predicted"/>
<protein>
    <submittedName>
        <fullName evidence="1">Uncharacterized protein</fullName>
    </submittedName>
</protein>
<reference evidence="1 2" key="1">
    <citation type="submission" date="2018-11" db="EMBL/GenBank/DDBJ databases">
        <authorList>
            <consortium name="Pathogen Informatics"/>
        </authorList>
    </citation>
    <scope>NUCLEOTIDE SEQUENCE [LARGE SCALE GENOMIC DNA]</scope>
    <source>
        <strain evidence="1 2">Zambia</strain>
    </source>
</reference>
<dbReference type="EMBL" id="UZAI01018207">
    <property type="protein sequence ID" value="VDP34553.1"/>
    <property type="molecule type" value="Genomic_DNA"/>
</dbReference>
<sequence>MLSLDDDVLKLLNEYELDIHLITYRTNVQSFEPVLDVVLSNDPKLVAINVNTQLNHLKLHDQLHIQLIYFL</sequence>
<dbReference type="AlphaFoldDB" id="A0A3P8GJK0"/>
<organism evidence="1 2">
    <name type="scientific">Schistosoma margrebowiei</name>
    <dbReference type="NCBI Taxonomy" id="48269"/>
    <lineage>
        <taxon>Eukaryota</taxon>
        <taxon>Metazoa</taxon>
        <taxon>Spiralia</taxon>
        <taxon>Lophotrochozoa</taxon>
        <taxon>Platyhelminthes</taxon>
        <taxon>Trematoda</taxon>
        <taxon>Digenea</taxon>
        <taxon>Strigeidida</taxon>
        <taxon>Schistosomatoidea</taxon>
        <taxon>Schistosomatidae</taxon>
        <taxon>Schistosoma</taxon>
    </lineage>
</organism>
<dbReference type="Proteomes" id="UP000277204">
    <property type="component" value="Unassembled WGS sequence"/>
</dbReference>
<gene>
    <name evidence="1" type="ORF">SMRZ_LOCUS20178</name>
</gene>
<keyword evidence="2" id="KW-1185">Reference proteome</keyword>
<accession>A0A3P8GJK0</accession>
<name>A0A3P8GJK0_9TREM</name>
<evidence type="ECO:0000313" key="2">
    <source>
        <dbReference type="Proteomes" id="UP000277204"/>
    </source>
</evidence>
<evidence type="ECO:0000313" key="1">
    <source>
        <dbReference type="EMBL" id="VDP34553.1"/>
    </source>
</evidence>